<feature type="transmembrane region" description="Helical" evidence="8">
    <location>
        <begin position="224"/>
        <end position="244"/>
    </location>
</feature>
<dbReference type="Pfam" id="PF01925">
    <property type="entry name" value="TauE"/>
    <property type="match status" value="1"/>
</dbReference>
<evidence type="ECO:0000313" key="10">
    <source>
        <dbReference type="Proteomes" id="UP000005632"/>
    </source>
</evidence>
<evidence type="ECO:0000256" key="6">
    <source>
        <dbReference type="ARBA" id="ARBA00022989"/>
    </source>
</evidence>
<dbReference type="STRING" id="158190.SpiGrapes_2523"/>
<dbReference type="GO" id="GO:0005886">
    <property type="term" value="C:plasma membrane"/>
    <property type="evidence" value="ECO:0007669"/>
    <property type="project" value="UniProtKB-SubCell"/>
</dbReference>
<dbReference type="Proteomes" id="UP000005632">
    <property type="component" value="Chromosome"/>
</dbReference>
<keyword evidence="5 8" id="KW-0812">Transmembrane</keyword>
<feature type="transmembrane region" description="Helical" evidence="8">
    <location>
        <begin position="70"/>
        <end position="88"/>
    </location>
</feature>
<evidence type="ECO:0000256" key="2">
    <source>
        <dbReference type="ARBA" id="ARBA00009142"/>
    </source>
</evidence>
<dbReference type="eggNOG" id="COG0730">
    <property type="taxonomic scope" value="Bacteria"/>
</dbReference>
<comment type="similarity">
    <text evidence="2 8">Belongs to the 4-toluene sulfonate uptake permease (TSUP) (TC 2.A.102) family.</text>
</comment>
<dbReference type="HOGENOM" id="CLU_054750_5_0_12"/>
<proteinExistence type="inferred from homology"/>
<dbReference type="InterPro" id="IPR002781">
    <property type="entry name" value="TM_pro_TauE-like"/>
</dbReference>
<organism evidence="9 10">
    <name type="scientific">Sphaerochaeta pleomorpha (strain ATCC BAA-1885 / DSM 22778 / Grapes)</name>
    <dbReference type="NCBI Taxonomy" id="158190"/>
    <lineage>
        <taxon>Bacteria</taxon>
        <taxon>Pseudomonadati</taxon>
        <taxon>Spirochaetota</taxon>
        <taxon>Spirochaetia</taxon>
        <taxon>Spirochaetales</taxon>
        <taxon>Sphaerochaetaceae</taxon>
        <taxon>Sphaerochaeta</taxon>
    </lineage>
</organism>
<reference evidence="9 10" key="1">
    <citation type="submission" date="2011-11" db="EMBL/GenBank/DDBJ databases">
        <title>Complete sequence of Spirochaeta sp. grapes.</title>
        <authorList>
            <consortium name="US DOE Joint Genome Institute"/>
            <person name="Lucas S."/>
            <person name="Han J."/>
            <person name="Lapidus A."/>
            <person name="Cheng J.-F."/>
            <person name="Goodwin L."/>
            <person name="Pitluck S."/>
            <person name="Peters L."/>
            <person name="Ovchinnikova G."/>
            <person name="Munk A.C."/>
            <person name="Detter J.C."/>
            <person name="Han C."/>
            <person name="Tapia R."/>
            <person name="Land M."/>
            <person name="Hauser L."/>
            <person name="Kyrpides N."/>
            <person name="Ivanova N."/>
            <person name="Pagani I."/>
            <person name="Ritalahtilisa K."/>
            <person name="Loeffler F."/>
            <person name="Woyke T."/>
        </authorList>
    </citation>
    <scope>NUCLEOTIDE SEQUENCE [LARGE SCALE GENOMIC DNA]</scope>
    <source>
        <strain evidence="10">ATCC BAA-1885 / DSM 22778 / Grapes</strain>
    </source>
</reference>
<dbReference type="AlphaFoldDB" id="G8QU37"/>
<evidence type="ECO:0000256" key="4">
    <source>
        <dbReference type="ARBA" id="ARBA00022475"/>
    </source>
</evidence>
<keyword evidence="10" id="KW-1185">Reference proteome</keyword>
<accession>G8QU37</accession>
<dbReference type="PANTHER" id="PTHR30269">
    <property type="entry name" value="TRANSMEMBRANE PROTEIN YFCA"/>
    <property type="match status" value="1"/>
</dbReference>
<dbReference type="RefSeq" id="WP_014271124.1">
    <property type="nucleotide sequence ID" value="NC_016633.1"/>
</dbReference>
<evidence type="ECO:0000313" key="9">
    <source>
        <dbReference type="EMBL" id="AEV30284.1"/>
    </source>
</evidence>
<dbReference type="EMBL" id="CP003155">
    <property type="protein sequence ID" value="AEV30284.1"/>
    <property type="molecule type" value="Genomic_DNA"/>
</dbReference>
<dbReference type="InterPro" id="IPR052017">
    <property type="entry name" value="TSUP"/>
</dbReference>
<feature type="transmembrane region" description="Helical" evidence="8">
    <location>
        <begin position="200"/>
        <end position="218"/>
    </location>
</feature>
<evidence type="ECO:0000256" key="7">
    <source>
        <dbReference type="ARBA" id="ARBA00023136"/>
    </source>
</evidence>
<keyword evidence="6 8" id="KW-1133">Transmembrane helix</keyword>
<keyword evidence="7 8" id="KW-0472">Membrane</keyword>
<evidence type="ECO:0000256" key="8">
    <source>
        <dbReference type="RuleBase" id="RU363041"/>
    </source>
</evidence>
<feature type="transmembrane region" description="Helical" evidence="8">
    <location>
        <begin position="133"/>
        <end position="156"/>
    </location>
</feature>
<evidence type="ECO:0000256" key="5">
    <source>
        <dbReference type="ARBA" id="ARBA00022692"/>
    </source>
</evidence>
<comment type="subcellular location">
    <subcellularLocation>
        <location evidence="1 8">Cell membrane</location>
        <topology evidence="1 8">Multi-pass membrane protein</topology>
    </subcellularLocation>
</comment>
<dbReference type="KEGG" id="sgp:SpiGrapes_2523"/>
<dbReference type="PANTHER" id="PTHR30269:SF37">
    <property type="entry name" value="MEMBRANE TRANSPORTER PROTEIN"/>
    <property type="match status" value="1"/>
</dbReference>
<feature type="transmembrane region" description="Helical" evidence="8">
    <location>
        <begin position="168"/>
        <end position="188"/>
    </location>
</feature>
<sequence length="245" mass="26800">MSPIILSGIVVFITHTLEAVTGFGCSVLAMPFVTGLLGMRTGVMVITVLAWILAAYFAITKRKYIDWKQFAIIAGFMLIGLPIGMYLFRSIDSGGLKLILAIFICIVSVWQLIRLSRTNSIQKPLVGKKALPYYLLLIAGGVIHGIFSSGGPLVVLYASRNIPDKGKFRATLCLLWTTLNTILIAVYLKEGSFTAPVAKTTAYLVPFVLVGIFAGEKIHDKVNARTFSLIVFSMLLLTGLFMLIF</sequence>
<gene>
    <name evidence="9" type="ordered locus">SpiGrapes_2523</name>
</gene>
<keyword evidence="4 8" id="KW-1003">Cell membrane</keyword>
<evidence type="ECO:0000256" key="1">
    <source>
        <dbReference type="ARBA" id="ARBA00004651"/>
    </source>
</evidence>
<evidence type="ECO:0000256" key="3">
    <source>
        <dbReference type="ARBA" id="ARBA00022448"/>
    </source>
</evidence>
<keyword evidence="3" id="KW-0813">Transport</keyword>
<dbReference type="OrthoDB" id="7843147at2"/>
<name>G8QU37_SPHPG</name>
<protein>
    <recommendedName>
        <fullName evidence="8">Probable membrane transporter protein</fullName>
    </recommendedName>
</protein>
<feature type="transmembrane region" description="Helical" evidence="8">
    <location>
        <begin position="94"/>
        <end position="113"/>
    </location>
</feature>
<feature type="transmembrane region" description="Helical" evidence="8">
    <location>
        <begin position="35"/>
        <end position="58"/>
    </location>
</feature>